<evidence type="ECO:0000256" key="2">
    <source>
        <dbReference type="RuleBase" id="RU361220"/>
    </source>
</evidence>
<dbReference type="EMBL" id="JAUUDS010000006">
    <property type="protein sequence ID" value="MDP1027896.1"/>
    <property type="molecule type" value="Genomic_DNA"/>
</dbReference>
<proteinExistence type="inferred from homology"/>
<dbReference type="InterPro" id="IPR003469">
    <property type="entry name" value="Glyco_hydro_68"/>
</dbReference>
<dbReference type="Gene3D" id="2.115.10.20">
    <property type="entry name" value="Glycosyl hydrolase domain, family 43"/>
    <property type="match status" value="1"/>
</dbReference>
<dbReference type="Pfam" id="PF02435">
    <property type="entry name" value="Glyco_hydro_68"/>
    <property type="match status" value="2"/>
</dbReference>
<sequence length="382" mass="41604">MTEQPMDAPTLSTTHWSAAAVAGIAAQRGWQLPVIGPRDVVPIAPGMDLWDMWQIADADGRTVIRNGRSWWFFLATPQFDDPEMRHDAARIRLTSHGADGWRDHGDTFPDGFTPGSREWSGSAVLAADGETLTMYFTASGRREGGPRFEQRLFETVGRFTVTDGEPSIDGWSEPVESVVADGRHYAVAAQDEPEHGGIKGFRDPGYFRDPADGVEYLLFVGSAGDSDDPCDGVIGAARRTGGGWTLCPPLVEALGVNSELERPHIVVHAGRYYLFWSTQGRRFAPGVAAPTGLYAMVADRFDGPWRPVNGTGLIAGNPTVEPFQAYCWWVTGELDVISFVDQWDLAGVDPTADVAIRRAHFGGTAAPWFRLAIDGDRIKVAA</sequence>
<keyword evidence="4" id="KW-1185">Reference proteome</keyword>
<name>A0ABT9ELS3_9SPHN</name>
<dbReference type="SUPFAM" id="SSF75005">
    <property type="entry name" value="Arabinanase/levansucrase/invertase"/>
    <property type="match status" value="1"/>
</dbReference>
<dbReference type="InterPro" id="IPR023296">
    <property type="entry name" value="Glyco_hydro_beta-prop_sf"/>
</dbReference>
<keyword evidence="3" id="KW-0378">Hydrolase</keyword>
<dbReference type="CDD" id="cd08997">
    <property type="entry name" value="GH68"/>
    <property type="match status" value="1"/>
</dbReference>
<evidence type="ECO:0000313" key="4">
    <source>
        <dbReference type="Proteomes" id="UP001230685"/>
    </source>
</evidence>
<dbReference type="Proteomes" id="UP001230685">
    <property type="component" value="Unassembled WGS sequence"/>
</dbReference>
<organism evidence="3 4">
    <name type="scientific">Sphingomonas aurea</name>
    <dbReference type="NCBI Taxonomy" id="3063994"/>
    <lineage>
        <taxon>Bacteria</taxon>
        <taxon>Pseudomonadati</taxon>
        <taxon>Pseudomonadota</taxon>
        <taxon>Alphaproteobacteria</taxon>
        <taxon>Sphingomonadales</taxon>
        <taxon>Sphingomonadaceae</taxon>
        <taxon>Sphingomonas</taxon>
    </lineage>
</organism>
<dbReference type="GO" id="GO:0016787">
    <property type="term" value="F:hydrolase activity"/>
    <property type="evidence" value="ECO:0007669"/>
    <property type="project" value="UniProtKB-KW"/>
</dbReference>
<protein>
    <submittedName>
        <fullName evidence="3">Glycoside hydrolase family 68 protein</fullName>
    </submittedName>
</protein>
<comment type="caution">
    <text evidence="3">The sequence shown here is derived from an EMBL/GenBank/DDBJ whole genome shotgun (WGS) entry which is preliminary data.</text>
</comment>
<accession>A0ABT9ELS3</accession>
<evidence type="ECO:0000313" key="3">
    <source>
        <dbReference type="EMBL" id="MDP1027896.1"/>
    </source>
</evidence>
<reference evidence="3 4" key="1">
    <citation type="submission" date="2023-07" db="EMBL/GenBank/DDBJ databases">
        <authorList>
            <person name="Kim M.K."/>
        </authorList>
    </citation>
    <scope>NUCLEOTIDE SEQUENCE [LARGE SCALE GENOMIC DNA]</scope>
    <source>
        <strain evidence="3 4">KR1UV-12</strain>
    </source>
</reference>
<comment type="similarity">
    <text evidence="1 2">Belongs to the glycosyl hydrolase 68 family.</text>
</comment>
<evidence type="ECO:0000256" key="1">
    <source>
        <dbReference type="ARBA" id="ARBA00006775"/>
    </source>
</evidence>
<gene>
    <name evidence="3" type="ORF">Q5H91_11780</name>
</gene>